<evidence type="ECO:0000313" key="2">
    <source>
        <dbReference type="Proteomes" id="UP000539313"/>
    </source>
</evidence>
<dbReference type="AlphaFoldDB" id="A0A7W3R670"/>
<organism evidence="1 2">
    <name type="scientific">Thermomonospora cellulosilytica</name>
    <dbReference type="NCBI Taxonomy" id="1411118"/>
    <lineage>
        <taxon>Bacteria</taxon>
        <taxon>Bacillati</taxon>
        <taxon>Actinomycetota</taxon>
        <taxon>Actinomycetes</taxon>
        <taxon>Streptosporangiales</taxon>
        <taxon>Thermomonosporaceae</taxon>
        <taxon>Thermomonospora</taxon>
    </lineage>
</organism>
<evidence type="ECO:0000313" key="1">
    <source>
        <dbReference type="EMBL" id="MBA9001201.1"/>
    </source>
</evidence>
<gene>
    <name evidence="1" type="ORF">HNR21_000083</name>
</gene>
<proteinExistence type="predicted"/>
<sequence>MTSSVSRYKSDFARRFMAVGKVEDLLMVLEARGIEVTDAARQRITECTDPEQLDRWTLRALTVTSVEEVFADR</sequence>
<dbReference type="EMBL" id="JACJII010000001">
    <property type="protein sequence ID" value="MBA9001201.1"/>
    <property type="molecule type" value="Genomic_DNA"/>
</dbReference>
<comment type="caution">
    <text evidence="1">The sequence shown here is derived from an EMBL/GenBank/DDBJ whole genome shotgun (WGS) entry which is preliminary data.</text>
</comment>
<protein>
    <submittedName>
        <fullName evidence="1">Uncharacterized protein</fullName>
    </submittedName>
</protein>
<dbReference type="Proteomes" id="UP000539313">
    <property type="component" value="Unassembled WGS sequence"/>
</dbReference>
<keyword evidence="2" id="KW-1185">Reference proteome</keyword>
<accession>A0A7W3R670</accession>
<reference evidence="1 2" key="1">
    <citation type="submission" date="2020-08" db="EMBL/GenBank/DDBJ databases">
        <title>Sequencing the genomes of 1000 actinobacteria strains.</title>
        <authorList>
            <person name="Klenk H.-P."/>
        </authorList>
    </citation>
    <scope>NUCLEOTIDE SEQUENCE [LARGE SCALE GENOMIC DNA]</scope>
    <source>
        <strain evidence="1 2">DSM 45823</strain>
    </source>
</reference>
<dbReference type="RefSeq" id="WP_182703613.1">
    <property type="nucleotide sequence ID" value="NZ_JACJII010000001.1"/>
</dbReference>
<name>A0A7W3R670_9ACTN</name>